<dbReference type="OrthoDB" id="9764149at2"/>
<dbReference type="InterPro" id="IPR040596">
    <property type="entry name" value="RNase_II_C_S1"/>
</dbReference>
<dbReference type="EMBL" id="AP025739">
    <property type="protein sequence ID" value="BDI34433.1"/>
    <property type="molecule type" value="Genomic_DNA"/>
</dbReference>
<proteinExistence type="predicted"/>
<dbReference type="SUPFAM" id="SSF50249">
    <property type="entry name" value="Nucleic acid-binding proteins"/>
    <property type="match status" value="2"/>
</dbReference>
<protein>
    <submittedName>
        <fullName evidence="3">Ribonuclease II</fullName>
    </submittedName>
</protein>
<evidence type="ECO:0000313" key="4">
    <source>
        <dbReference type="Proteomes" id="UP000287394"/>
    </source>
</evidence>
<dbReference type="SMART" id="SM00955">
    <property type="entry name" value="RNB"/>
    <property type="match status" value="1"/>
</dbReference>
<dbReference type="GO" id="GO:0004540">
    <property type="term" value="F:RNA nuclease activity"/>
    <property type="evidence" value="ECO:0007669"/>
    <property type="project" value="InterPro"/>
</dbReference>
<dbReference type="PANTHER" id="PTHR23355">
    <property type="entry name" value="RIBONUCLEASE"/>
    <property type="match status" value="1"/>
</dbReference>
<keyword evidence="4" id="KW-1185">Reference proteome</keyword>
<evidence type="ECO:0000259" key="1">
    <source>
        <dbReference type="SMART" id="SM00316"/>
    </source>
</evidence>
<dbReference type="GO" id="GO:0003723">
    <property type="term" value="F:RNA binding"/>
    <property type="evidence" value="ECO:0007669"/>
    <property type="project" value="InterPro"/>
</dbReference>
<name>A0A402CR20_9BACT</name>
<dbReference type="Pfam" id="PF00773">
    <property type="entry name" value="RNB"/>
    <property type="match status" value="1"/>
</dbReference>
<feature type="domain" description="RNB" evidence="2">
    <location>
        <begin position="42"/>
        <end position="375"/>
    </location>
</feature>
<evidence type="ECO:0000313" key="3">
    <source>
        <dbReference type="EMBL" id="BDI34433.1"/>
    </source>
</evidence>
<reference evidence="3 4" key="1">
    <citation type="journal article" date="2019" name="Int. J. Syst. Evol. Microbiol.">
        <title>Capsulimonas corticalis gen. nov., sp. nov., an aerobic capsulated bacterium, of a novel bacterial order, Capsulimonadales ord. nov., of the class Armatimonadia of the phylum Armatimonadetes.</title>
        <authorList>
            <person name="Li J."/>
            <person name="Kudo C."/>
            <person name="Tonouchi A."/>
        </authorList>
    </citation>
    <scope>NUCLEOTIDE SEQUENCE [LARGE SCALE GENOMIC DNA]</scope>
    <source>
        <strain evidence="3 4">AX-7</strain>
    </source>
</reference>
<dbReference type="GO" id="GO:0006402">
    <property type="term" value="P:mRNA catabolic process"/>
    <property type="evidence" value="ECO:0007669"/>
    <property type="project" value="TreeGrafter"/>
</dbReference>
<dbReference type="RefSeq" id="WP_119319800.1">
    <property type="nucleotide sequence ID" value="NZ_AP025739.1"/>
</dbReference>
<feature type="domain" description="S1 motif" evidence="1">
    <location>
        <begin position="418"/>
        <end position="480"/>
    </location>
</feature>
<dbReference type="PANTHER" id="PTHR23355:SF9">
    <property type="entry name" value="DIS3-LIKE EXONUCLEASE 2"/>
    <property type="match status" value="1"/>
</dbReference>
<accession>A0A402CR20</accession>
<dbReference type="GO" id="GO:0005829">
    <property type="term" value="C:cytosol"/>
    <property type="evidence" value="ECO:0007669"/>
    <property type="project" value="TreeGrafter"/>
</dbReference>
<dbReference type="SMART" id="SM00316">
    <property type="entry name" value="S1"/>
    <property type="match status" value="1"/>
</dbReference>
<dbReference type="InterPro" id="IPR001900">
    <property type="entry name" value="RNase_II/R"/>
</dbReference>
<evidence type="ECO:0000259" key="2">
    <source>
        <dbReference type="SMART" id="SM00955"/>
    </source>
</evidence>
<dbReference type="InterPro" id="IPR050180">
    <property type="entry name" value="RNR_Ribonuclease"/>
</dbReference>
<dbReference type="Proteomes" id="UP000287394">
    <property type="component" value="Chromosome"/>
</dbReference>
<dbReference type="KEGG" id="ccot:CCAX7_64840"/>
<dbReference type="Pfam" id="PF18614">
    <property type="entry name" value="RNase_II_C_S1"/>
    <property type="match status" value="1"/>
</dbReference>
<gene>
    <name evidence="3" type="ORF">CCAX7_64840</name>
</gene>
<organism evidence="3 4">
    <name type="scientific">Capsulimonas corticalis</name>
    <dbReference type="NCBI Taxonomy" id="2219043"/>
    <lineage>
        <taxon>Bacteria</taxon>
        <taxon>Bacillati</taxon>
        <taxon>Armatimonadota</taxon>
        <taxon>Armatimonadia</taxon>
        <taxon>Capsulimonadales</taxon>
        <taxon>Capsulimonadaceae</taxon>
        <taxon>Capsulimonas</taxon>
    </lineage>
</organism>
<dbReference type="FunCoup" id="A0A402CR20">
    <property type="interactions" value="316"/>
</dbReference>
<dbReference type="InterPro" id="IPR003029">
    <property type="entry name" value="S1_domain"/>
</dbReference>
<dbReference type="InterPro" id="IPR012340">
    <property type="entry name" value="NA-bd_OB-fold"/>
</dbReference>
<dbReference type="AlphaFoldDB" id="A0A402CR20"/>
<sequence length="480" mass="51907">MSTFDLHAAARRAMLGAGFPIEFAPATLEQAQHPASVDDDGARDLRGLLWSSIDNPDSRDLDQVEVAEAQSDGSVRLMVGIADVDAFAPLGSPLDRAAAERTTTVYTGVENFPMLPRDLSEGATSLWDGQDRLAMVTELHVGPDGNVLESGIYRAWVRSRAKLSYDSVGAWLEGAPLVPEAIAATPGLAAQLRTQDAVSMHLRKVRLSAGALEFDTIEARPVLENGRVVDLAVTPRGHARYLIENFMVAANTAVSGFLQSHSFPSIQRIVRRPARWERIVELARPLGEALPAEPDAVALSGFLTRRKAADPDHFPDLCLSVVKLLGPGEYTVVPAGGDLGEHFGLAVYGYTHSTAPNRRYIDLVTQRLLKAACIDAPCPYSLDELTAIAAHCNERASAAQRVERILRKSAAAVLLHGRIGETFTAIVTGVKAQGTYVRLVAPPVEGRIMHGERGLDVGDRVHVRLTNVDPEQGFIDFERV</sequence>